<sequence>MLTSLKSHFTRPTIPSVLLVLSNSSTTIHILHLLPETGGSTIERLSLTYPSTTTTFRHRGAREQAREQIGTVTLYVGDGETPWVFLNDVKSRIRKLLQQQNDSKSSSQLQTTDSLEEVVTQLVKDVLQPAALDAIHARRGRDRSMNATRMYSVYVVYILRSDARRSLIEFTSFP</sequence>
<dbReference type="AlphaFoldDB" id="A0A1L9U9A5"/>
<keyword evidence="2" id="KW-1185">Reference proteome</keyword>
<name>A0A1L9U9A5_ASPBC</name>
<dbReference type="GeneID" id="93578280"/>
<dbReference type="EMBL" id="KV878691">
    <property type="protein sequence ID" value="OJJ68202.1"/>
    <property type="molecule type" value="Genomic_DNA"/>
</dbReference>
<dbReference type="OrthoDB" id="4168609at2759"/>
<reference evidence="2" key="1">
    <citation type="journal article" date="2017" name="Genome Biol.">
        <title>Comparative genomics reveals high biological diversity and specific adaptations in the industrially and medically important fungal genus Aspergillus.</title>
        <authorList>
            <person name="de Vries R.P."/>
            <person name="Riley R."/>
            <person name="Wiebenga A."/>
            <person name="Aguilar-Osorio G."/>
            <person name="Amillis S."/>
            <person name="Uchima C.A."/>
            <person name="Anderluh G."/>
            <person name="Asadollahi M."/>
            <person name="Askin M."/>
            <person name="Barry K."/>
            <person name="Battaglia E."/>
            <person name="Bayram O."/>
            <person name="Benocci T."/>
            <person name="Braus-Stromeyer S.A."/>
            <person name="Caldana C."/>
            <person name="Canovas D."/>
            <person name="Cerqueira G.C."/>
            <person name="Chen F."/>
            <person name="Chen W."/>
            <person name="Choi C."/>
            <person name="Clum A."/>
            <person name="Dos Santos R.A."/>
            <person name="Damasio A.R."/>
            <person name="Diallinas G."/>
            <person name="Emri T."/>
            <person name="Fekete E."/>
            <person name="Flipphi M."/>
            <person name="Freyberg S."/>
            <person name="Gallo A."/>
            <person name="Gournas C."/>
            <person name="Habgood R."/>
            <person name="Hainaut M."/>
            <person name="Harispe M.L."/>
            <person name="Henrissat B."/>
            <person name="Hilden K.S."/>
            <person name="Hope R."/>
            <person name="Hossain A."/>
            <person name="Karabika E."/>
            <person name="Karaffa L."/>
            <person name="Karanyi Z."/>
            <person name="Krasevec N."/>
            <person name="Kuo A."/>
            <person name="Kusch H."/>
            <person name="LaButti K."/>
            <person name="Lagendijk E.L."/>
            <person name="Lapidus A."/>
            <person name="Levasseur A."/>
            <person name="Lindquist E."/>
            <person name="Lipzen A."/>
            <person name="Logrieco A.F."/>
            <person name="MacCabe A."/>
            <person name="Maekelae M.R."/>
            <person name="Malavazi I."/>
            <person name="Melin P."/>
            <person name="Meyer V."/>
            <person name="Mielnichuk N."/>
            <person name="Miskei M."/>
            <person name="Molnar A.P."/>
            <person name="Mule G."/>
            <person name="Ngan C.Y."/>
            <person name="Orejas M."/>
            <person name="Orosz E."/>
            <person name="Ouedraogo J.P."/>
            <person name="Overkamp K.M."/>
            <person name="Park H.-S."/>
            <person name="Perrone G."/>
            <person name="Piumi F."/>
            <person name="Punt P.J."/>
            <person name="Ram A.F."/>
            <person name="Ramon A."/>
            <person name="Rauscher S."/>
            <person name="Record E."/>
            <person name="Riano-Pachon D.M."/>
            <person name="Robert V."/>
            <person name="Roehrig J."/>
            <person name="Ruller R."/>
            <person name="Salamov A."/>
            <person name="Salih N.S."/>
            <person name="Samson R.A."/>
            <person name="Sandor E."/>
            <person name="Sanguinetti M."/>
            <person name="Schuetze T."/>
            <person name="Sepcic K."/>
            <person name="Shelest E."/>
            <person name="Sherlock G."/>
            <person name="Sophianopoulou V."/>
            <person name="Squina F.M."/>
            <person name="Sun H."/>
            <person name="Susca A."/>
            <person name="Todd R.B."/>
            <person name="Tsang A."/>
            <person name="Unkles S.E."/>
            <person name="van de Wiele N."/>
            <person name="van Rossen-Uffink D."/>
            <person name="Oliveira J.V."/>
            <person name="Vesth T.C."/>
            <person name="Visser J."/>
            <person name="Yu J.-H."/>
            <person name="Zhou M."/>
            <person name="Andersen M.R."/>
            <person name="Archer D.B."/>
            <person name="Baker S.E."/>
            <person name="Benoit I."/>
            <person name="Brakhage A.A."/>
            <person name="Braus G.H."/>
            <person name="Fischer R."/>
            <person name="Frisvad J.C."/>
            <person name="Goldman G.H."/>
            <person name="Houbraken J."/>
            <person name="Oakley B."/>
            <person name="Pocsi I."/>
            <person name="Scazzocchio C."/>
            <person name="Seiboth B."/>
            <person name="vanKuyk P.A."/>
            <person name="Wortman J."/>
            <person name="Dyer P.S."/>
            <person name="Grigoriev I.V."/>
        </authorList>
    </citation>
    <scope>NUCLEOTIDE SEQUENCE [LARGE SCALE GENOMIC DNA]</scope>
    <source>
        <strain evidence="2">CBS 101740 / IMI 381727 / IBT 21946</strain>
    </source>
</reference>
<dbReference type="RefSeq" id="XP_067475451.1">
    <property type="nucleotide sequence ID" value="XM_067625792.1"/>
</dbReference>
<organism evidence="1 2">
    <name type="scientific">Aspergillus brasiliensis (strain CBS 101740 / IMI 381727 / IBT 21946)</name>
    <dbReference type="NCBI Taxonomy" id="767769"/>
    <lineage>
        <taxon>Eukaryota</taxon>
        <taxon>Fungi</taxon>
        <taxon>Dikarya</taxon>
        <taxon>Ascomycota</taxon>
        <taxon>Pezizomycotina</taxon>
        <taxon>Eurotiomycetes</taxon>
        <taxon>Eurotiomycetidae</taxon>
        <taxon>Eurotiales</taxon>
        <taxon>Aspergillaceae</taxon>
        <taxon>Aspergillus</taxon>
        <taxon>Aspergillus subgen. Circumdati</taxon>
    </lineage>
</organism>
<accession>A0A1L9U9A5</accession>
<protein>
    <submittedName>
        <fullName evidence="1">Uncharacterized protein</fullName>
    </submittedName>
</protein>
<gene>
    <name evidence="1" type="ORF">ASPBRDRAFT_47147</name>
</gene>
<evidence type="ECO:0000313" key="2">
    <source>
        <dbReference type="Proteomes" id="UP000184499"/>
    </source>
</evidence>
<proteinExistence type="predicted"/>
<dbReference type="VEuPathDB" id="FungiDB:ASPBRDRAFT_47147"/>
<evidence type="ECO:0000313" key="1">
    <source>
        <dbReference type="EMBL" id="OJJ68202.1"/>
    </source>
</evidence>
<dbReference type="Proteomes" id="UP000184499">
    <property type="component" value="Unassembled WGS sequence"/>
</dbReference>
<dbReference type="OMA" id="TTFCHRG"/>